<name>A0AB73IND1_9BURK</name>
<dbReference type="Proteomes" id="UP001229486">
    <property type="component" value="Unassembled WGS sequence"/>
</dbReference>
<protein>
    <submittedName>
        <fullName evidence="1">Uncharacterized protein</fullName>
    </submittedName>
</protein>
<organism evidence="1 2">
    <name type="scientific">Paraburkholderia caledonica</name>
    <dbReference type="NCBI Taxonomy" id="134536"/>
    <lineage>
        <taxon>Bacteria</taxon>
        <taxon>Pseudomonadati</taxon>
        <taxon>Pseudomonadota</taxon>
        <taxon>Betaproteobacteria</taxon>
        <taxon>Burkholderiales</taxon>
        <taxon>Burkholderiaceae</taxon>
        <taxon>Paraburkholderia</taxon>
    </lineage>
</organism>
<evidence type="ECO:0000313" key="1">
    <source>
        <dbReference type="EMBL" id="MDP9651518.1"/>
    </source>
</evidence>
<comment type="caution">
    <text evidence="1">The sequence shown here is derived from an EMBL/GenBank/DDBJ whole genome shotgun (WGS) entry which is preliminary data.</text>
</comment>
<evidence type="ECO:0000313" key="2">
    <source>
        <dbReference type="Proteomes" id="UP001229486"/>
    </source>
</evidence>
<gene>
    <name evidence="1" type="ORF">J2793_006993</name>
</gene>
<accession>A0AB73IND1</accession>
<dbReference type="AlphaFoldDB" id="A0AB73IND1"/>
<sequence length="150" mass="16837">MATLFIEIANRYCRFFAIERAVEQLTQTVGAASSQLQILSADLAPFALRHRRAAHSISEQLSSIAVVRSSSTRIEDAVMSLMLSSANHRLRHFGSLISTPAQLVLFESAISELEKLTLLLERHVVLQRQVIYGTARLIRCLQKTDSWEDV</sequence>
<dbReference type="EMBL" id="JAURTK010000022">
    <property type="protein sequence ID" value="MDP9651518.1"/>
    <property type="molecule type" value="Genomic_DNA"/>
</dbReference>
<proteinExistence type="predicted"/>
<reference evidence="1" key="1">
    <citation type="submission" date="2023-07" db="EMBL/GenBank/DDBJ databases">
        <title>Sorghum-associated microbial communities from plants grown in Nebraska, USA.</title>
        <authorList>
            <person name="Schachtman D."/>
        </authorList>
    </citation>
    <scope>NUCLEOTIDE SEQUENCE</scope>
    <source>
        <strain evidence="1">DS1061</strain>
    </source>
</reference>